<dbReference type="Gramene" id="Vigun09g008200.1.v1.2">
    <property type="protein sequence ID" value="Vigun09g008200.1.v1.2"/>
    <property type="gene ID" value="Vigun09g008200.v1.2"/>
</dbReference>
<accession>A0A4D6NN98</accession>
<feature type="signal peptide" evidence="1">
    <location>
        <begin position="1"/>
        <end position="23"/>
    </location>
</feature>
<name>A0A4D6NN98_VIGUN</name>
<dbReference type="PANTHER" id="PTHR34366:SF2">
    <property type="entry name" value="OS07G0289901 PROTEIN"/>
    <property type="match status" value="1"/>
</dbReference>
<evidence type="ECO:0000313" key="3">
    <source>
        <dbReference type="EMBL" id="QCE13327.1"/>
    </source>
</evidence>
<evidence type="ECO:0000256" key="1">
    <source>
        <dbReference type="SAM" id="SignalP"/>
    </source>
</evidence>
<organism evidence="3 4">
    <name type="scientific">Vigna unguiculata</name>
    <name type="common">Cowpea</name>
    <dbReference type="NCBI Taxonomy" id="3917"/>
    <lineage>
        <taxon>Eukaryota</taxon>
        <taxon>Viridiplantae</taxon>
        <taxon>Streptophyta</taxon>
        <taxon>Embryophyta</taxon>
        <taxon>Tracheophyta</taxon>
        <taxon>Spermatophyta</taxon>
        <taxon>Magnoliopsida</taxon>
        <taxon>eudicotyledons</taxon>
        <taxon>Gunneridae</taxon>
        <taxon>Pentapetalae</taxon>
        <taxon>rosids</taxon>
        <taxon>fabids</taxon>
        <taxon>Fabales</taxon>
        <taxon>Fabaceae</taxon>
        <taxon>Papilionoideae</taxon>
        <taxon>50 kb inversion clade</taxon>
        <taxon>NPAAA clade</taxon>
        <taxon>indigoferoid/millettioid clade</taxon>
        <taxon>Phaseoleae</taxon>
        <taxon>Vigna</taxon>
    </lineage>
</organism>
<dbReference type="EMBL" id="CP039355">
    <property type="protein sequence ID" value="QCE13327.1"/>
    <property type="molecule type" value="Genomic_DNA"/>
</dbReference>
<dbReference type="Pfam" id="PF24865">
    <property type="entry name" value="DUF7731"/>
    <property type="match status" value="1"/>
</dbReference>
<reference evidence="3 4" key="1">
    <citation type="submission" date="2019-04" db="EMBL/GenBank/DDBJ databases">
        <title>An improved genome assembly and genetic linkage map for asparagus bean, Vigna unguiculata ssp. sesquipedialis.</title>
        <authorList>
            <person name="Xia Q."/>
            <person name="Zhang R."/>
            <person name="Dong Y."/>
        </authorList>
    </citation>
    <scope>NUCLEOTIDE SEQUENCE [LARGE SCALE GENOMIC DNA]</scope>
    <source>
        <tissue evidence="3">Leaf</tissue>
    </source>
</reference>
<gene>
    <name evidence="3" type="ORF">DEO72_LG11g320</name>
</gene>
<evidence type="ECO:0000313" key="4">
    <source>
        <dbReference type="Proteomes" id="UP000501690"/>
    </source>
</evidence>
<proteinExistence type="predicted"/>
<dbReference type="OrthoDB" id="1843925at2759"/>
<feature type="chain" id="PRO_5020040887" description="DUF7731 domain-containing protein" evidence="1">
    <location>
        <begin position="24"/>
        <end position="236"/>
    </location>
</feature>
<protein>
    <recommendedName>
        <fullName evidence="2">DUF7731 domain-containing protein</fullName>
    </recommendedName>
</protein>
<dbReference type="PANTHER" id="PTHR34366">
    <property type="entry name" value="OS07G0289901 PROTEIN-RELATED"/>
    <property type="match status" value="1"/>
</dbReference>
<feature type="domain" description="DUF7731" evidence="2">
    <location>
        <begin position="102"/>
        <end position="202"/>
    </location>
</feature>
<sequence>MAFGISFKRWILAFVLLYVCVFGKNFGYADEDGSEGEDGGDGEIGGGFDGNGGGIGGIGGAGGADGGFGGGAGGGLGGGFGGGGGLGAGGGVGGGLGGGGDPTQIFSRALQCFNDRYIYSRCEESCRLNEKGTLNVPKEKTDMFCQGPCLSETNLVLNCLNNVFSNFMFYNKATIHDIRNTIEAACGYGSQRGNFNVAEHIQNEGNNAAPKATTKHAVMGLAVIVMGRALLPPNFT</sequence>
<dbReference type="AlphaFoldDB" id="A0A4D6NN98"/>
<keyword evidence="4" id="KW-1185">Reference proteome</keyword>
<dbReference type="Proteomes" id="UP000501690">
    <property type="component" value="Linkage Group LG11"/>
</dbReference>
<dbReference type="InterPro" id="IPR056633">
    <property type="entry name" value="DUF7731"/>
</dbReference>
<evidence type="ECO:0000259" key="2">
    <source>
        <dbReference type="Pfam" id="PF24865"/>
    </source>
</evidence>
<keyword evidence="1" id="KW-0732">Signal</keyword>